<keyword evidence="2" id="KW-1185">Reference proteome</keyword>
<name>A0ABU9RGG1_9BURK</name>
<proteinExistence type="predicted"/>
<comment type="caution">
    <text evidence="1">The sequence shown here is derived from an EMBL/GenBank/DDBJ whole genome shotgun (WGS) entry which is preliminary data.</text>
</comment>
<dbReference type="RefSeq" id="WP_342959780.1">
    <property type="nucleotide sequence ID" value="NZ_JAZHFZ010000067.1"/>
</dbReference>
<protein>
    <submittedName>
        <fullName evidence="1">Uncharacterized protein</fullName>
    </submittedName>
</protein>
<gene>
    <name evidence="1" type="ORF">V4C56_41800</name>
</gene>
<reference evidence="1 2" key="1">
    <citation type="submission" date="2024-01" db="EMBL/GenBank/DDBJ databases">
        <title>The diversity of rhizobia nodulating Mimosa spp. in eleven states of Brazil covering several biomes is determined by host plant, location, and edaphic factors.</title>
        <authorList>
            <person name="Rouws L."/>
            <person name="Barauna A."/>
            <person name="Beukes C."/>
            <person name="De Faria S.M."/>
            <person name="Gross E."/>
            <person name="Dos Reis Junior F.B."/>
            <person name="Simon M."/>
            <person name="Maluk M."/>
            <person name="Odee D.W."/>
            <person name="Kenicer G."/>
            <person name="Young J.P.W."/>
            <person name="Reis V.M."/>
            <person name="Zilli J."/>
            <person name="James E.K."/>
        </authorList>
    </citation>
    <scope>NUCLEOTIDE SEQUENCE [LARGE SCALE GENOMIC DNA]</scope>
    <source>
        <strain evidence="1 2">JPY530</strain>
    </source>
</reference>
<sequence>MTDCELNEDAARHLGSFISYRTPFVQAGRHRYRLSSNRCSSIYESAIMQTSDVAVGVTHITAEASLYKRRHPDKHLSQPGES</sequence>
<accession>A0ABU9RGG1</accession>
<evidence type="ECO:0000313" key="2">
    <source>
        <dbReference type="Proteomes" id="UP001481677"/>
    </source>
</evidence>
<evidence type="ECO:0000313" key="1">
    <source>
        <dbReference type="EMBL" id="MEM5346147.1"/>
    </source>
</evidence>
<organism evidence="1 2">
    <name type="scientific">Paraburkholderia azotifigens</name>
    <dbReference type="NCBI Taxonomy" id="2057004"/>
    <lineage>
        <taxon>Bacteria</taxon>
        <taxon>Pseudomonadati</taxon>
        <taxon>Pseudomonadota</taxon>
        <taxon>Betaproteobacteria</taxon>
        <taxon>Burkholderiales</taxon>
        <taxon>Burkholderiaceae</taxon>
        <taxon>Paraburkholderia</taxon>
    </lineage>
</organism>
<dbReference type="Proteomes" id="UP001481677">
    <property type="component" value="Unassembled WGS sequence"/>
</dbReference>
<dbReference type="EMBL" id="JAZHGA010000066">
    <property type="protein sequence ID" value="MEM5346147.1"/>
    <property type="molecule type" value="Genomic_DNA"/>
</dbReference>